<dbReference type="Gene3D" id="2.60.40.10">
    <property type="entry name" value="Immunoglobulins"/>
    <property type="match status" value="2"/>
</dbReference>
<keyword evidence="10" id="KW-1185">Reference proteome</keyword>
<feature type="compositionally biased region" description="Basic and acidic residues" evidence="5">
    <location>
        <begin position="530"/>
        <end position="547"/>
    </location>
</feature>
<feature type="transmembrane region" description="Helical" evidence="6">
    <location>
        <begin position="206"/>
        <end position="228"/>
    </location>
</feature>
<sequence>MAARYFLFCILFIVSCVGAGQSPYYALKGGTVSLKPVIAGHPDGILWKYNGNKVVEFNGREEAVYSPYENRITLGWQTADLNISDLRFEDSGEYELDADINKRLHRSVYTLEVIEKVAKPTITCEMRDEGRSNTSGKLLCSPEQPQPSVKFEWRAHGNVQPGPQLQISLGDKHDDEVYSCTVSNRVSQETATFTAKDCYPEESSSALLIALLVTGALLLLVGLAILYCKLRHKACFAKDVEKRSPPGRTEDTVKAQDDERMALVHRAPTLLSTQRLHHLVQGNGNMRPDEPAGNQREDADSEHEPVKVKRKKTALLPPKGVSYPPDLNNLASDDKGDADAEQHREPSEEKEPQSDPSDSEKDNEPEPAVVSDDFSEDTQSSPKSPVSPGHPVKRKKTALLPPKGVSYPLDLSNLASDDKGDADAEQHREPSEEKEPQSDPSDSEKDNEPEPAVVSDDFSEDTQSSPKSPVSPGHPEPEKEEDEDEEAHSAPAGAETSPAARPHCSEVDNSVQVTGESAERNVREDEEESKTESAGDHEETDGEKDLHSTTSQQPRSPTPTKPNRSTGTCQESPATAHAHPEEEEEEEEEHKTGTDSDETEGRSDKEEQGNESCGGDSAGQKKDEDVA</sequence>
<dbReference type="InterPro" id="IPR015631">
    <property type="entry name" value="CD2/SLAM_rcpt"/>
</dbReference>
<dbReference type="PANTHER" id="PTHR12080">
    <property type="entry name" value="SIGNALING LYMPHOCYTIC ACTIVATION MOLECULE"/>
    <property type="match status" value="1"/>
</dbReference>
<dbReference type="AlphaFoldDB" id="A0AAW1FVH9"/>
<gene>
    <name evidence="9" type="ORF">VZT92_005302</name>
</gene>
<feature type="compositionally biased region" description="Polar residues" evidence="5">
    <location>
        <begin position="563"/>
        <end position="573"/>
    </location>
</feature>
<organism evidence="9 10">
    <name type="scientific">Zoarces viviparus</name>
    <name type="common">Viviparous eelpout</name>
    <name type="synonym">Blennius viviparus</name>
    <dbReference type="NCBI Taxonomy" id="48416"/>
    <lineage>
        <taxon>Eukaryota</taxon>
        <taxon>Metazoa</taxon>
        <taxon>Chordata</taxon>
        <taxon>Craniata</taxon>
        <taxon>Vertebrata</taxon>
        <taxon>Euteleostomi</taxon>
        <taxon>Actinopterygii</taxon>
        <taxon>Neopterygii</taxon>
        <taxon>Teleostei</taxon>
        <taxon>Neoteleostei</taxon>
        <taxon>Acanthomorphata</taxon>
        <taxon>Eupercaria</taxon>
        <taxon>Perciformes</taxon>
        <taxon>Cottioidei</taxon>
        <taxon>Zoarcales</taxon>
        <taxon>Zoarcidae</taxon>
        <taxon>Zoarcinae</taxon>
        <taxon>Zoarces</taxon>
    </lineage>
</organism>
<keyword evidence="4" id="KW-0325">Glycoprotein</keyword>
<evidence type="ECO:0000256" key="2">
    <source>
        <dbReference type="ARBA" id="ARBA00022729"/>
    </source>
</evidence>
<evidence type="ECO:0000313" key="9">
    <source>
        <dbReference type="EMBL" id="KAK9537714.1"/>
    </source>
</evidence>
<feature type="compositionally biased region" description="Basic and acidic residues" evidence="5">
    <location>
        <begin position="287"/>
        <end position="307"/>
    </location>
</feature>
<keyword evidence="2 7" id="KW-0732">Signal</keyword>
<dbReference type="EMBL" id="JBCEZU010000034">
    <property type="protein sequence ID" value="KAK9537714.1"/>
    <property type="molecule type" value="Genomic_DNA"/>
</dbReference>
<evidence type="ECO:0000256" key="1">
    <source>
        <dbReference type="ARBA" id="ARBA00004370"/>
    </source>
</evidence>
<feature type="chain" id="PRO_5043855887" description="Ig-like domain-containing protein" evidence="7">
    <location>
        <begin position="20"/>
        <end position="627"/>
    </location>
</feature>
<reference evidence="9 10" key="1">
    <citation type="journal article" date="2024" name="Genome Biol. Evol.">
        <title>Chromosome-level genome assembly of the viviparous eelpout Zoarces viviparus.</title>
        <authorList>
            <person name="Fuhrmann N."/>
            <person name="Brasseur M.V."/>
            <person name="Bakowski C.E."/>
            <person name="Podsiadlowski L."/>
            <person name="Prost S."/>
            <person name="Krehenwinkel H."/>
            <person name="Mayer C."/>
        </authorList>
    </citation>
    <scope>NUCLEOTIDE SEQUENCE [LARGE SCALE GENOMIC DNA]</scope>
    <source>
        <strain evidence="9">NO-MEL_2022_Ind0_liver</strain>
    </source>
</reference>
<dbReference type="InterPro" id="IPR013783">
    <property type="entry name" value="Ig-like_fold"/>
</dbReference>
<dbReference type="InterPro" id="IPR003599">
    <property type="entry name" value="Ig_sub"/>
</dbReference>
<evidence type="ECO:0000313" key="10">
    <source>
        <dbReference type="Proteomes" id="UP001488805"/>
    </source>
</evidence>
<accession>A0AAW1FVH9</accession>
<keyword evidence="6" id="KW-0812">Transmembrane</keyword>
<evidence type="ECO:0000256" key="4">
    <source>
        <dbReference type="ARBA" id="ARBA00023180"/>
    </source>
</evidence>
<feature type="compositionally biased region" description="Basic and acidic residues" evidence="5">
    <location>
        <begin position="332"/>
        <end position="364"/>
    </location>
</feature>
<keyword evidence="3 6" id="KW-0472">Membrane</keyword>
<feature type="domain" description="Ig-like" evidence="8">
    <location>
        <begin position="120"/>
        <end position="194"/>
    </location>
</feature>
<feature type="signal peptide" evidence="7">
    <location>
        <begin position="1"/>
        <end position="19"/>
    </location>
</feature>
<evidence type="ECO:0000256" key="3">
    <source>
        <dbReference type="ARBA" id="ARBA00023136"/>
    </source>
</evidence>
<evidence type="ECO:0000256" key="7">
    <source>
        <dbReference type="SAM" id="SignalP"/>
    </source>
</evidence>
<protein>
    <recommendedName>
        <fullName evidence="8">Ig-like domain-containing protein</fullName>
    </recommendedName>
</protein>
<dbReference type="InterPro" id="IPR007110">
    <property type="entry name" value="Ig-like_dom"/>
</dbReference>
<dbReference type="SUPFAM" id="SSF48726">
    <property type="entry name" value="Immunoglobulin"/>
    <property type="match status" value="2"/>
</dbReference>
<dbReference type="InterPro" id="IPR036179">
    <property type="entry name" value="Ig-like_dom_sf"/>
</dbReference>
<dbReference type="PROSITE" id="PS51257">
    <property type="entry name" value="PROKAR_LIPOPROTEIN"/>
    <property type="match status" value="1"/>
</dbReference>
<evidence type="ECO:0000256" key="5">
    <source>
        <dbReference type="SAM" id="MobiDB-lite"/>
    </source>
</evidence>
<dbReference type="PANTHER" id="PTHR12080:SF55">
    <property type="entry name" value="LYMPHOCYTE FUNCTION-ASSOCIATED ANTIGEN 3"/>
    <property type="match status" value="1"/>
</dbReference>
<proteinExistence type="predicted"/>
<evidence type="ECO:0000256" key="6">
    <source>
        <dbReference type="SAM" id="Phobius"/>
    </source>
</evidence>
<name>A0AAW1FVH9_ZOAVI</name>
<feature type="compositionally biased region" description="Basic and acidic residues" evidence="5">
    <location>
        <begin position="416"/>
        <end position="448"/>
    </location>
</feature>
<dbReference type="SMART" id="SM00409">
    <property type="entry name" value="IG"/>
    <property type="match status" value="2"/>
</dbReference>
<evidence type="ECO:0000259" key="8">
    <source>
        <dbReference type="PROSITE" id="PS50835"/>
    </source>
</evidence>
<keyword evidence="6" id="KW-1133">Transmembrane helix</keyword>
<dbReference type="GO" id="GO:0016020">
    <property type="term" value="C:membrane"/>
    <property type="evidence" value="ECO:0007669"/>
    <property type="project" value="UniProtKB-SubCell"/>
</dbReference>
<feature type="compositionally biased region" description="Basic and acidic residues" evidence="5">
    <location>
        <begin position="589"/>
        <end position="608"/>
    </location>
</feature>
<dbReference type="Proteomes" id="UP001488805">
    <property type="component" value="Unassembled WGS sequence"/>
</dbReference>
<comment type="subcellular location">
    <subcellularLocation>
        <location evidence="1">Membrane</location>
    </subcellularLocation>
</comment>
<feature type="region of interest" description="Disordered" evidence="5">
    <location>
        <begin position="281"/>
        <end position="627"/>
    </location>
</feature>
<comment type="caution">
    <text evidence="9">The sequence shown here is derived from an EMBL/GenBank/DDBJ whole genome shotgun (WGS) entry which is preliminary data.</text>
</comment>
<dbReference type="PROSITE" id="PS50835">
    <property type="entry name" value="IG_LIKE"/>
    <property type="match status" value="1"/>
</dbReference>